<sequence length="125" mass="13501">MARTRTERMIERLKELQASTPDIEASAVVSLDGLIMASALPADVEEDRVSAMSAAMLSLGERIASELGRGALDQVYIRGERGYVVLMAVGEEAVLTVLARPQAKLGLLFLDMRRAAEDLARILAS</sequence>
<feature type="domain" description="Roadblock/LAMTOR2" evidence="1">
    <location>
        <begin position="10"/>
        <end position="99"/>
    </location>
</feature>
<evidence type="ECO:0000259" key="1">
    <source>
        <dbReference type="SMART" id="SM00960"/>
    </source>
</evidence>
<dbReference type="PANTHER" id="PTHR13323">
    <property type="entry name" value="LATE ENDOSOMAL/LYSOSOMAL MP1 INTERACTING PROTEIN"/>
    <property type="match status" value="1"/>
</dbReference>
<dbReference type="AlphaFoldDB" id="A0A2H5Y5B3"/>
<dbReference type="Gene3D" id="3.30.450.30">
    <property type="entry name" value="Dynein light chain 2a, cytoplasmic"/>
    <property type="match status" value="1"/>
</dbReference>
<dbReference type="EMBL" id="BEHY01000014">
    <property type="protein sequence ID" value="GBD08637.1"/>
    <property type="molecule type" value="Genomic_DNA"/>
</dbReference>
<evidence type="ECO:0000313" key="2">
    <source>
        <dbReference type="EMBL" id="GBD08637.1"/>
    </source>
</evidence>
<dbReference type="InterPro" id="IPR037587">
    <property type="entry name" value="LAMTOR2-like"/>
</dbReference>
<dbReference type="SUPFAM" id="SSF103196">
    <property type="entry name" value="Roadblock/LC7 domain"/>
    <property type="match status" value="1"/>
</dbReference>
<reference evidence="3" key="1">
    <citation type="submission" date="2017-09" db="EMBL/GenBank/DDBJ databases">
        <title>Metaegenomics of thermophilic ammonia-oxidizing enrichment culture.</title>
        <authorList>
            <person name="Kato S."/>
            <person name="Suzuki K."/>
        </authorList>
    </citation>
    <scope>NUCLEOTIDE SEQUENCE [LARGE SCALE GENOMIC DNA]</scope>
</reference>
<gene>
    <name evidence="2" type="ORF">HRbin22_00878</name>
</gene>
<dbReference type="InterPro" id="IPR004942">
    <property type="entry name" value="Roadblock/LAMTOR2_dom"/>
</dbReference>
<dbReference type="GO" id="GO:0060090">
    <property type="term" value="F:molecular adaptor activity"/>
    <property type="evidence" value="ECO:0007669"/>
    <property type="project" value="InterPro"/>
</dbReference>
<dbReference type="GO" id="GO:0032008">
    <property type="term" value="P:positive regulation of TOR signaling"/>
    <property type="evidence" value="ECO:0007669"/>
    <property type="project" value="InterPro"/>
</dbReference>
<organism evidence="2 3">
    <name type="scientific">Candidatus Thermoflexus japonica</name>
    <dbReference type="NCBI Taxonomy" id="2035417"/>
    <lineage>
        <taxon>Bacteria</taxon>
        <taxon>Bacillati</taxon>
        <taxon>Chloroflexota</taxon>
        <taxon>Thermoflexia</taxon>
        <taxon>Thermoflexales</taxon>
        <taxon>Thermoflexaceae</taxon>
        <taxon>Thermoflexus</taxon>
    </lineage>
</organism>
<dbReference type="Pfam" id="PF03259">
    <property type="entry name" value="Robl_LC7"/>
    <property type="match status" value="1"/>
</dbReference>
<comment type="caution">
    <text evidence="2">The sequence shown here is derived from an EMBL/GenBank/DDBJ whole genome shotgun (WGS) entry which is preliminary data.</text>
</comment>
<proteinExistence type="predicted"/>
<evidence type="ECO:0000313" key="3">
    <source>
        <dbReference type="Proteomes" id="UP000236642"/>
    </source>
</evidence>
<name>A0A2H5Y5B3_9CHLR</name>
<protein>
    <recommendedName>
        <fullName evidence="1">Roadblock/LAMTOR2 domain-containing protein</fullName>
    </recommendedName>
</protein>
<dbReference type="SMART" id="SM00960">
    <property type="entry name" value="Robl_LC7"/>
    <property type="match status" value="1"/>
</dbReference>
<accession>A0A2H5Y5B3</accession>
<dbReference type="GO" id="GO:0005085">
    <property type="term" value="F:guanyl-nucleotide exchange factor activity"/>
    <property type="evidence" value="ECO:0007669"/>
    <property type="project" value="InterPro"/>
</dbReference>
<dbReference type="Proteomes" id="UP000236642">
    <property type="component" value="Unassembled WGS sequence"/>
</dbReference>